<dbReference type="HOGENOM" id="CLU_001859_0_1_11"/>
<sequence length="500" mass="54000">MTSSTADVTASTTARGGVVRRFPADFLWGSATAAFQIEGAAWEDGRADSIWDAFARVPGAVVGGDDGSVATDHYHRYAADVELMAELGLGAYRFSTSWARICPDGGAPNRAGLDFYSRLVDALLEAGITPWLTLYHWDLPQTLEEQGGWTNRDVAQLFVDYALATHEALGDRVRHWTTLNEPWCSAFLGYAGGQHAPGRRDDSAALAALHHLLLAHGLGITALRERDADASLGITLNHSHFWPADPDSAADLDAVRRMDALQNRLFLDPIFRGSYPADALVDLADVWPDVVRDGDLATIAAPIDVLGVNYYTASVVTADGVRGGVSLGDVPSDVEDGGSGDAAAHTVRSPWVGARDVRVVDTAAARTAMDWEVHPDALRDLLVRIDTEYARPAGTALVVTENGAAYDDEPDSDGLVDDVERRDYVAAHLAAVHEAIQTGADVRGYFLWSLLDNFEWAFGYSKRFGIVRVDYDTLRRTPKGSALWYSSVARSGELGVDGAR</sequence>
<dbReference type="InterPro" id="IPR001360">
    <property type="entry name" value="Glyco_hydro_1"/>
</dbReference>
<evidence type="ECO:0000256" key="4">
    <source>
        <dbReference type="ARBA" id="ARBA00023295"/>
    </source>
</evidence>
<reference evidence="8 9" key="1">
    <citation type="journal article" date="2009" name="Stand. Genomic Sci.">
        <title>Complete genome sequence of Beutenbergia cavernae type strain (HKI 0122).</title>
        <authorList>
            <person name="Land M."/>
            <person name="Pukall R."/>
            <person name="Abt B."/>
            <person name="Goker M."/>
            <person name="Rohde M."/>
            <person name="Glavina Del Rio T."/>
            <person name="Tice H."/>
            <person name="Copeland A."/>
            <person name="Cheng J.F."/>
            <person name="Lucas S."/>
            <person name="Chen F."/>
            <person name="Nolan M."/>
            <person name="Bruce D."/>
            <person name="Goodwin L."/>
            <person name="Pitluck S."/>
            <person name="Ivanova N."/>
            <person name="Mavromatis K."/>
            <person name="Ovchinnikova G."/>
            <person name="Pati A."/>
            <person name="Chen A."/>
            <person name="Palaniappan K."/>
            <person name="Hauser L."/>
            <person name="Chang Y.J."/>
            <person name="Jefferies C.C."/>
            <person name="Saunders E."/>
            <person name="Brettin T."/>
            <person name="Detter J.C."/>
            <person name="Han C."/>
            <person name="Chain P."/>
            <person name="Bristow J."/>
            <person name="Eisen J.A."/>
            <person name="Markowitz V."/>
            <person name="Hugenholtz P."/>
            <person name="Kyrpides N.C."/>
            <person name="Klenk H.P."/>
            <person name="Lapidus A."/>
        </authorList>
    </citation>
    <scope>NUCLEOTIDE SEQUENCE [LARGE SCALE GENOMIC DNA]</scope>
    <source>
        <strain evidence="9">ATCC BAA-8 / DSM 12333 / NBRC 16432</strain>
    </source>
</reference>
<comment type="similarity">
    <text evidence="1 6">Belongs to the glycosyl hydrolase 1 family.</text>
</comment>
<evidence type="ECO:0000313" key="9">
    <source>
        <dbReference type="Proteomes" id="UP000007962"/>
    </source>
</evidence>
<feature type="active site" description="Nucleophile" evidence="5">
    <location>
        <position position="401"/>
    </location>
</feature>
<dbReference type="InterPro" id="IPR033132">
    <property type="entry name" value="GH_1_N_CS"/>
</dbReference>
<proteinExistence type="inferred from homology"/>
<evidence type="ECO:0000256" key="1">
    <source>
        <dbReference type="ARBA" id="ARBA00010838"/>
    </source>
</evidence>
<dbReference type="PANTHER" id="PTHR10353:SF36">
    <property type="entry name" value="LP05116P"/>
    <property type="match status" value="1"/>
</dbReference>
<dbReference type="EC" id="3.2.1.21" evidence="2"/>
<protein>
    <recommendedName>
        <fullName evidence="2">beta-glucosidase</fullName>
        <ecNumber evidence="2">3.2.1.21</ecNumber>
    </recommendedName>
</protein>
<name>C5BYX0_BEUC1</name>
<dbReference type="KEGG" id="bcv:Bcav_2840"/>
<dbReference type="PROSITE" id="PS00653">
    <property type="entry name" value="GLYCOSYL_HYDROL_F1_2"/>
    <property type="match status" value="1"/>
</dbReference>
<evidence type="ECO:0000256" key="5">
    <source>
        <dbReference type="PROSITE-ProRule" id="PRU10055"/>
    </source>
</evidence>
<dbReference type="STRING" id="471853.Bcav_2840"/>
<dbReference type="Pfam" id="PF00232">
    <property type="entry name" value="Glyco_hydro_1"/>
    <property type="match status" value="1"/>
</dbReference>
<dbReference type="SUPFAM" id="SSF51445">
    <property type="entry name" value="(Trans)glycosidases"/>
    <property type="match status" value="1"/>
</dbReference>
<evidence type="ECO:0000256" key="6">
    <source>
        <dbReference type="RuleBase" id="RU003690"/>
    </source>
</evidence>
<accession>C5BYX0</accession>
<keyword evidence="4 7" id="KW-0326">Glycosidase</keyword>
<dbReference type="PANTHER" id="PTHR10353">
    <property type="entry name" value="GLYCOSYL HYDROLASE"/>
    <property type="match status" value="1"/>
</dbReference>
<dbReference type="Proteomes" id="UP000007962">
    <property type="component" value="Chromosome"/>
</dbReference>
<dbReference type="eggNOG" id="COG2723">
    <property type="taxonomic scope" value="Bacteria"/>
</dbReference>
<organism evidence="8 9">
    <name type="scientific">Beutenbergia cavernae (strain ATCC BAA-8 / DSM 12333 / CCUG 43141 / JCM 11478 / NBRC 16432 / NCIMB 13614 / HKI 0122)</name>
    <dbReference type="NCBI Taxonomy" id="471853"/>
    <lineage>
        <taxon>Bacteria</taxon>
        <taxon>Bacillati</taxon>
        <taxon>Actinomycetota</taxon>
        <taxon>Actinomycetes</taxon>
        <taxon>Micrococcales</taxon>
        <taxon>Beutenbergiaceae</taxon>
        <taxon>Beutenbergia</taxon>
    </lineage>
</organism>
<gene>
    <name evidence="8" type="ordered locus">Bcav_2840</name>
</gene>
<evidence type="ECO:0000256" key="7">
    <source>
        <dbReference type="RuleBase" id="RU004468"/>
    </source>
</evidence>
<dbReference type="AlphaFoldDB" id="C5BYX0"/>
<dbReference type="Gene3D" id="3.20.20.80">
    <property type="entry name" value="Glycosidases"/>
    <property type="match status" value="1"/>
</dbReference>
<dbReference type="PRINTS" id="PR00131">
    <property type="entry name" value="GLHYDRLASE1"/>
</dbReference>
<evidence type="ECO:0000256" key="3">
    <source>
        <dbReference type="ARBA" id="ARBA00022801"/>
    </source>
</evidence>
<dbReference type="EMBL" id="CP001618">
    <property type="protein sequence ID" value="ACQ81085.1"/>
    <property type="molecule type" value="Genomic_DNA"/>
</dbReference>
<dbReference type="GO" id="GO:0016052">
    <property type="term" value="P:carbohydrate catabolic process"/>
    <property type="evidence" value="ECO:0007669"/>
    <property type="project" value="TreeGrafter"/>
</dbReference>
<dbReference type="GO" id="GO:0005829">
    <property type="term" value="C:cytosol"/>
    <property type="evidence" value="ECO:0007669"/>
    <property type="project" value="TreeGrafter"/>
</dbReference>
<dbReference type="PROSITE" id="PS00572">
    <property type="entry name" value="GLYCOSYL_HYDROL_F1_1"/>
    <property type="match status" value="1"/>
</dbReference>
<keyword evidence="9" id="KW-1185">Reference proteome</keyword>
<dbReference type="CAZy" id="GH1">
    <property type="family name" value="Glycoside Hydrolase Family 1"/>
</dbReference>
<dbReference type="InterPro" id="IPR017853">
    <property type="entry name" value="GH"/>
</dbReference>
<evidence type="ECO:0000313" key="8">
    <source>
        <dbReference type="EMBL" id="ACQ81085.1"/>
    </source>
</evidence>
<dbReference type="RefSeq" id="WP_015883325.1">
    <property type="nucleotide sequence ID" value="NC_012669.1"/>
</dbReference>
<keyword evidence="3 7" id="KW-0378">Hydrolase</keyword>
<dbReference type="FunFam" id="3.20.20.80:FF:000004">
    <property type="entry name" value="Beta-glucosidase 6-phospho-beta-glucosidase"/>
    <property type="match status" value="1"/>
</dbReference>
<evidence type="ECO:0000256" key="2">
    <source>
        <dbReference type="ARBA" id="ARBA00012744"/>
    </source>
</evidence>
<dbReference type="GO" id="GO:0008422">
    <property type="term" value="F:beta-glucosidase activity"/>
    <property type="evidence" value="ECO:0007669"/>
    <property type="project" value="UniProtKB-EC"/>
</dbReference>
<dbReference type="InterPro" id="IPR018120">
    <property type="entry name" value="Glyco_hydro_1_AS"/>
</dbReference>